<sequence>MADFNTHEFWHAVGEQGGFGYEPVHKPSKTLQEYHWNAGGPTPNPLVFPGYAAAPVPYAPPPAHQTAECGLCFPEWPPQPADDRPGSRGRAHTPKWVREADPLKKPPQGLRPEQVHELSSYAQLCRDAIARDEWVARQHLDLEAQASAEWTRTTLARRADMIKKRQRVIDQEDEMRARVQREQETHLLLIADREMDAFQTALHRAAVGNERRTRASLEYQRHLELEELWQAMQHEFLQLLMAMNDRQVSRAAKRLSDLESDIRDEIAAGEHEQRQQLEAPLRTRLVALRLYGVMQQEEEDRAVLTREAQQWHLYTFERYELYARQAVVLEQLTAWHSDFAPHALGLRVQAEAQLLEAQDQDFRDLLEEEQETVFHMIANTERTLYREVLAVTARLAEARRAKAQVAEAEERQDFERLEDEQRGRLLRQWSTELGVRERWVVAKREKEQRMQRMREEGAAWVDVVAQALASERALQEHWEGEARARVVVAEAGLRAELWAAYFMRAHRLILSMQDRAAVQVQRVWRGVMGRRRCARRKCMLDAERTWRHRTTMQWMANCKGLAEDERTYRKDVAARQEGERGALMDQFRKAGGEVLWLQLMALEMQEMALRELVDEEFFSPDLETHNLLLTKHIDFLMRSCRLEEVVQQKRSTEDMESFARAQTLSEEQKEWDAIAKDHAFYAEYLEQSETYRVLTMESFAQINTEYNSLMDLEHTERQALRGHEDRVHAQFMESGVLTAQRIQRKEQQQLESLEQQARETLSLTCGDETVQLMVRVVEGRKELSLQLLVRAEASERTGITMMQTQAREYLKDAIGAELSRLHSQPPPLKGARGLAGRPASGRLTPISSGQDQLSLSQISLNESNDITKEEASLSNSRLVADPMKMAYVNAKIALAELPEEEFEARTSIELEAFSGLRDIIDELGTAIYTKLHRMGAWDPPSRLDSVLDSGRIDGALKSLRPRLPSLPSGMGSGPPSPLDSGPHWSVAARDRQQRFMGPTGPRRRPAPSGPLPRLAPMDPGPQAPPPGPATNRLVALPPGAKEKDRSTAISSDLMDIMSYSMGALAVWHDKIMEMQQEAQKAHLLTHSPNIRTAVPPSPFASPLQSLDDAMREA</sequence>
<organism evidence="3">
    <name type="scientific">Eutreptiella gymnastica</name>
    <dbReference type="NCBI Taxonomy" id="73025"/>
    <lineage>
        <taxon>Eukaryota</taxon>
        <taxon>Discoba</taxon>
        <taxon>Euglenozoa</taxon>
        <taxon>Euglenida</taxon>
        <taxon>Spirocuta</taxon>
        <taxon>Euglenophyceae</taxon>
        <taxon>Eutreptiales</taxon>
        <taxon>Eutreptiaceae</taxon>
        <taxon>Eutreptiella</taxon>
    </lineage>
</organism>
<feature type="compositionally biased region" description="Pro residues" evidence="2">
    <location>
        <begin position="1018"/>
        <end position="1028"/>
    </location>
</feature>
<proteinExistence type="predicted"/>
<feature type="region of interest" description="Disordered" evidence="2">
    <location>
        <begin position="1092"/>
        <end position="1113"/>
    </location>
</feature>
<protein>
    <submittedName>
        <fullName evidence="3">Uncharacterized protein</fullName>
    </submittedName>
</protein>
<name>A0A7S4G0Z9_9EUGL</name>
<dbReference type="AlphaFoldDB" id="A0A7S4G0Z9"/>
<evidence type="ECO:0000256" key="1">
    <source>
        <dbReference type="SAM" id="Coils"/>
    </source>
</evidence>
<keyword evidence="1" id="KW-0175">Coiled coil</keyword>
<feature type="coiled-coil region" evidence="1">
    <location>
        <begin position="736"/>
        <end position="763"/>
    </location>
</feature>
<evidence type="ECO:0000256" key="2">
    <source>
        <dbReference type="SAM" id="MobiDB-lite"/>
    </source>
</evidence>
<gene>
    <name evidence="3" type="ORF">EGYM00163_LOCUS32916</name>
</gene>
<feature type="coiled-coil region" evidence="1">
    <location>
        <begin position="391"/>
        <end position="456"/>
    </location>
</feature>
<accession>A0A7S4G0Z9</accession>
<feature type="region of interest" description="Disordered" evidence="2">
    <location>
        <begin position="76"/>
        <end position="95"/>
    </location>
</feature>
<feature type="region of interest" description="Disordered" evidence="2">
    <location>
        <begin position="959"/>
        <end position="1046"/>
    </location>
</feature>
<reference evidence="3" key="1">
    <citation type="submission" date="2021-01" db="EMBL/GenBank/DDBJ databases">
        <authorList>
            <person name="Corre E."/>
            <person name="Pelletier E."/>
            <person name="Niang G."/>
            <person name="Scheremetjew M."/>
            <person name="Finn R."/>
            <person name="Kale V."/>
            <person name="Holt S."/>
            <person name="Cochrane G."/>
            <person name="Meng A."/>
            <person name="Brown T."/>
            <person name="Cohen L."/>
        </authorList>
    </citation>
    <scope>NUCLEOTIDE SEQUENCE</scope>
    <source>
        <strain evidence="3">CCMP1594</strain>
    </source>
</reference>
<dbReference type="PROSITE" id="PS50096">
    <property type="entry name" value="IQ"/>
    <property type="match status" value="1"/>
</dbReference>
<dbReference type="EMBL" id="HBJA01094945">
    <property type="protein sequence ID" value="CAE0821741.1"/>
    <property type="molecule type" value="Transcribed_RNA"/>
</dbReference>
<evidence type="ECO:0000313" key="3">
    <source>
        <dbReference type="EMBL" id="CAE0821741.1"/>
    </source>
</evidence>
<feature type="region of interest" description="Disordered" evidence="2">
    <location>
        <begin position="822"/>
        <end position="850"/>
    </location>
</feature>